<protein>
    <submittedName>
        <fullName evidence="3">Oxidoreductase</fullName>
    </submittedName>
</protein>
<sequence length="342" mass="38008">MNKSRFVMMGAGFWARYQLAGWGEIEGAACVAICDRSREKAGALAREFGAPKVYEDAETALLRERPDFVDIVAGPEAHEALVLLAAEHRIPAICQKPLGPTVEAAERMAEACRAAGVPLYVHENWRWQEPIRIVRAILEEGAIGEIFRARIDFITGFPVFDNQPFLKELDQFLLTDIGTHILDTARFLFGEAKSVYCRTRRVHSDIRGEDVATVMMEMQSGVVVTCNMAYSGNPHEHDRFPETYLFLEGVEGALELAPDYWVRTTTRQGTWARRSPPARYSWADPAYDLVQASIVPCSRNLFVALNGGAPAETSAEDNLRTLRLVRAAYESAASGQVITQGL</sequence>
<name>A0A402CVR4_9BACT</name>
<keyword evidence="4" id="KW-1185">Reference proteome</keyword>
<accession>A0A402CVR4</accession>
<dbReference type="KEGG" id="ccot:CCAX7_25370"/>
<dbReference type="InterPro" id="IPR051317">
    <property type="entry name" value="Gfo/Idh/MocA_oxidoreduct"/>
</dbReference>
<feature type="domain" description="Gfo/Idh/MocA-like oxidoreductase N-terminal" evidence="1">
    <location>
        <begin position="5"/>
        <end position="121"/>
    </location>
</feature>
<feature type="domain" description="GFO/IDH/MocA-like oxidoreductase" evidence="2">
    <location>
        <begin position="132"/>
        <end position="239"/>
    </location>
</feature>
<proteinExistence type="predicted"/>
<dbReference type="SUPFAM" id="SSF55347">
    <property type="entry name" value="Glyceraldehyde-3-phosphate dehydrogenase-like, C-terminal domain"/>
    <property type="match status" value="1"/>
</dbReference>
<dbReference type="PANTHER" id="PTHR43708">
    <property type="entry name" value="CONSERVED EXPRESSED OXIDOREDUCTASE (EUROFUNG)"/>
    <property type="match status" value="1"/>
</dbReference>
<evidence type="ECO:0000259" key="1">
    <source>
        <dbReference type="Pfam" id="PF01408"/>
    </source>
</evidence>
<dbReference type="Gene3D" id="3.40.50.720">
    <property type="entry name" value="NAD(P)-binding Rossmann-like Domain"/>
    <property type="match status" value="1"/>
</dbReference>
<dbReference type="InterPro" id="IPR055170">
    <property type="entry name" value="GFO_IDH_MocA-like_dom"/>
</dbReference>
<dbReference type="PANTHER" id="PTHR43708:SF8">
    <property type="entry name" value="OXIDOREDUCTASE"/>
    <property type="match status" value="1"/>
</dbReference>
<evidence type="ECO:0000313" key="3">
    <source>
        <dbReference type="EMBL" id="BDI30486.1"/>
    </source>
</evidence>
<reference evidence="3 4" key="1">
    <citation type="journal article" date="2019" name="Int. J. Syst. Evol. Microbiol.">
        <title>Capsulimonas corticalis gen. nov., sp. nov., an aerobic capsulated bacterium, of a novel bacterial order, Capsulimonadales ord. nov., of the class Armatimonadia of the phylum Armatimonadetes.</title>
        <authorList>
            <person name="Li J."/>
            <person name="Kudo C."/>
            <person name="Tonouchi A."/>
        </authorList>
    </citation>
    <scope>NUCLEOTIDE SEQUENCE [LARGE SCALE GENOMIC DNA]</scope>
    <source>
        <strain evidence="3 4">AX-7</strain>
    </source>
</reference>
<dbReference type="Proteomes" id="UP000287394">
    <property type="component" value="Chromosome"/>
</dbReference>
<dbReference type="InterPro" id="IPR000683">
    <property type="entry name" value="Gfo/Idh/MocA-like_OxRdtase_N"/>
</dbReference>
<dbReference type="Pfam" id="PF22725">
    <property type="entry name" value="GFO_IDH_MocA_C3"/>
    <property type="match status" value="1"/>
</dbReference>
<evidence type="ECO:0000313" key="4">
    <source>
        <dbReference type="Proteomes" id="UP000287394"/>
    </source>
</evidence>
<dbReference type="Pfam" id="PF01408">
    <property type="entry name" value="GFO_IDH_MocA"/>
    <property type="match status" value="1"/>
</dbReference>
<dbReference type="AlphaFoldDB" id="A0A402CVR4"/>
<evidence type="ECO:0000259" key="2">
    <source>
        <dbReference type="Pfam" id="PF22725"/>
    </source>
</evidence>
<dbReference type="RefSeq" id="WP_119321520.1">
    <property type="nucleotide sequence ID" value="NZ_AP025739.1"/>
</dbReference>
<organism evidence="3 4">
    <name type="scientific">Capsulimonas corticalis</name>
    <dbReference type="NCBI Taxonomy" id="2219043"/>
    <lineage>
        <taxon>Bacteria</taxon>
        <taxon>Bacillati</taxon>
        <taxon>Armatimonadota</taxon>
        <taxon>Armatimonadia</taxon>
        <taxon>Capsulimonadales</taxon>
        <taxon>Capsulimonadaceae</taxon>
        <taxon>Capsulimonas</taxon>
    </lineage>
</organism>
<dbReference type="Gene3D" id="3.30.360.10">
    <property type="entry name" value="Dihydrodipicolinate Reductase, domain 2"/>
    <property type="match status" value="1"/>
</dbReference>
<dbReference type="EMBL" id="AP025739">
    <property type="protein sequence ID" value="BDI30486.1"/>
    <property type="molecule type" value="Genomic_DNA"/>
</dbReference>
<dbReference type="OrthoDB" id="9795543at2"/>
<dbReference type="GO" id="GO:0000166">
    <property type="term" value="F:nucleotide binding"/>
    <property type="evidence" value="ECO:0007669"/>
    <property type="project" value="InterPro"/>
</dbReference>
<dbReference type="SUPFAM" id="SSF51735">
    <property type="entry name" value="NAD(P)-binding Rossmann-fold domains"/>
    <property type="match status" value="1"/>
</dbReference>
<dbReference type="InterPro" id="IPR036291">
    <property type="entry name" value="NAD(P)-bd_dom_sf"/>
</dbReference>
<gene>
    <name evidence="3" type="ORF">CCAX7_25370</name>
</gene>